<organism evidence="1 2">
    <name type="scientific">Paraburkholderia rhynchosiae</name>
    <dbReference type="NCBI Taxonomy" id="487049"/>
    <lineage>
        <taxon>Bacteria</taxon>
        <taxon>Pseudomonadati</taxon>
        <taxon>Pseudomonadota</taxon>
        <taxon>Betaproteobacteria</taxon>
        <taxon>Burkholderiales</taxon>
        <taxon>Burkholderiaceae</taxon>
        <taxon>Paraburkholderia</taxon>
    </lineage>
</organism>
<protein>
    <submittedName>
        <fullName evidence="1">Uncharacterized protein</fullName>
    </submittedName>
</protein>
<sequence length="44" mass="4604">MTTPIGLLHMQNGRAIVIAGRSFFHSDRSGASAVTLPSHTLLAA</sequence>
<name>A0ACC7NJ73_9BURK</name>
<evidence type="ECO:0000313" key="1">
    <source>
        <dbReference type="EMBL" id="MFM0107497.1"/>
    </source>
</evidence>
<reference evidence="1 2" key="1">
    <citation type="journal article" date="2024" name="Chem. Sci.">
        <title>Discovery of megapolipeptins by genome mining of a Burkholderiales bacteria collection.</title>
        <authorList>
            <person name="Paulo B.S."/>
            <person name="Recchia M.J.J."/>
            <person name="Lee S."/>
            <person name="Fergusson C.H."/>
            <person name="Romanowski S.B."/>
            <person name="Hernandez A."/>
            <person name="Krull N."/>
            <person name="Liu D.Y."/>
            <person name="Cavanagh H."/>
            <person name="Bos A."/>
            <person name="Gray C.A."/>
            <person name="Murphy B.T."/>
            <person name="Linington R.G."/>
            <person name="Eustaquio A.S."/>
        </authorList>
    </citation>
    <scope>NUCLEOTIDE SEQUENCE [LARGE SCALE GENOMIC DNA]</scope>
    <source>
        <strain evidence="1 2">RL18-126-BIB-B</strain>
    </source>
</reference>
<evidence type="ECO:0000313" key="2">
    <source>
        <dbReference type="Proteomes" id="UP001629235"/>
    </source>
</evidence>
<proteinExistence type="predicted"/>
<accession>A0ACC7NJ73</accession>
<comment type="caution">
    <text evidence="1">The sequence shown here is derived from an EMBL/GenBank/DDBJ whole genome shotgun (WGS) entry which is preliminary data.</text>
</comment>
<dbReference type="Proteomes" id="UP001629235">
    <property type="component" value="Unassembled WGS sequence"/>
</dbReference>
<dbReference type="EMBL" id="JAQQDW010000082">
    <property type="protein sequence ID" value="MFM0107497.1"/>
    <property type="molecule type" value="Genomic_DNA"/>
</dbReference>
<keyword evidence="2" id="KW-1185">Reference proteome</keyword>
<gene>
    <name evidence="1" type="ORF">PQR01_29535</name>
</gene>